<reference evidence="13 15" key="1">
    <citation type="journal article" date="2009" name="Stand. Genomic Sci.">
        <title>Complete genome sequence of Halogeometricum borinquense type strain (PR3).</title>
        <authorList>
            <person name="Malfatti S."/>
            <person name="Tindall B.J."/>
            <person name="Schneider S."/>
            <person name="Fahnrich R."/>
            <person name="Lapidus A."/>
            <person name="Labuttii K."/>
            <person name="Copeland A."/>
            <person name="Glavina Del Rio T."/>
            <person name="Nolan M."/>
            <person name="Chen F."/>
            <person name="Lucas S."/>
            <person name="Tice H."/>
            <person name="Cheng J.F."/>
            <person name="Bruce D."/>
            <person name="Goodwin L."/>
            <person name="Pitluck S."/>
            <person name="Anderson I."/>
            <person name="Pati A."/>
            <person name="Ivanova N."/>
            <person name="Mavromatis K."/>
            <person name="Chen A."/>
            <person name="Palaniappan K."/>
            <person name="D'haeseleer P."/>
            <person name="Goker M."/>
            <person name="Bristow J."/>
            <person name="Eisen J.A."/>
            <person name="Markowitz V."/>
            <person name="Hugenholtz P."/>
            <person name="Kyrpides N.C."/>
            <person name="Klenk H.P."/>
            <person name="Chain P."/>
        </authorList>
    </citation>
    <scope>NUCLEOTIDE SEQUENCE [LARGE SCALE GENOMIC DNA]</scope>
    <source>
        <strain evidence="15">ATCC 700274 / DSM 11551 / JCM 10706 / KCTC 4070 / PR3</strain>
        <strain evidence="13">PR 3</strain>
    </source>
</reference>
<keyword evidence="8 10" id="KW-0472">Membrane</keyword>
<evidence type="ECO:0000256" key="7">
    <source>
        <dbReference type="ARBA" id="ARBA00022989"/>
    </source>
</evidence>
<evidence type="ECO:0000313" key="14">
    <source>
        <dbReference type="EMBL" id="ELY30261.1"/>
    </source>
</evidence>
<feature type="transmembrane region" description="Helical" evidence="10">
    <location>
        <begin position="32"/>
        <end position="57"/>
    </location>
</feature>
<dbReference type="GO" id="GO:0034040">
    <property type="term" value="F:ATPase-coupled lipid transmembrane transporter activity"/>
    <property type="evidence" value="ECO:0007669"/>
    <property type="project" value="TreeGrafter"/>
</dbReference>
<evidence type="ECO:0000256" key="4">
    <source>
        <dbReference type="ARBA" id="ARBA00022692"/>
    </source>
</evidence>
<keyword evidence="4 10" id="KW-0812">Transmembrane</keyword>
<dbReference type="GO" id="GO:0005524">
    <property type="term" value="F:ATP binding"/>
    <property type="evidence" value="ECO:0007669"/>
    <property type="project" value="UniProtKB-KW"/>
</dbReference>
<keyword evidence="6" id="KW-0067">ATP-binding</keyword>
<organism evidence="13 15">
    <name type="scientific">Halogeometricum borinquense (strain ATCC 700274 / DSM 11551 / JCM 10706 / KCTC 4070 / PR3)</name>
    <dbReference type="NCBI Taxonomy" id="469382"/>
    <lineage>
        <taxon>Archaea</taxon>
        <taxon>Methanobacteriati</taxon>
        <taxon>Methanobacteriota</taxon>
        <taxon>Stenosarchaea group</taxon>
        <taxon>Halobacteria</taxon>
        <taxon>Halobacteriales</taxon>
        <taxon>Haloferacaceae</taxon>
        <taxon>Halogeometricum</taxon>
    </lineage>
</organism>
<keyword evidence="5" id="KW-0547">Nucleotide-binding</keyword>
<keyword evidence="3" id="KW-1003">Cell membrane</keyword>
<dbReference type="PROSITE" id="PS00211">
    <property type="entry name" value="ABC_TRANSPORTER_1"/>
    <property type="match status" value="1"/>
</dbReference>
<dbReference type="Gene3D" id="1.20.1560.10">
    <property type="entry name" value="ABC transporter type 1, transmembrane domain"/>
    <property type="match status" value="1"/>
</dbReference>
<evidence type="ECO:0000256" key="1">
    <source>
        <dbReference type="ARBA" id="ARBA00004651"/>
    </source>
</evidence>
<dbReference type="PROSITE" id="PS50893">
    <property type="entry name" value="ABC_TRANSPORTER_2"/>
    <property type="match status" value="1"/>
</dbReference>
<evidence type="ECO:0000256" key="10">
    <source>
        <dbReference type="SAM" id="Phobius"/>
    </source>
</evidence>
<dbReference type="Pfam" id="PF00664">
    <property type="entry name" value="ABC_membrane"/>
    <property type="match status" value="1"/>
</dbReference>
<evidence type="ECO:0000256" key="9">
    <source>
        <dbReference type="SAM" id="MobiDB-lite"/>
    </source>
</evidence>
<dbReference type="PANTHER" id="PTHR24221">
    <property type="entry name" value="ATP-BINDING CASSETTE SUB-FAMILY B"/>
    <property type="match status" value="1"/>
</dbReference>
<keyword evidence="7 10" id="KW-1133">Transmembrane helix</keyword>
<feature type="transmembrane region" description="Helical" evidence="10">
    <location>
        <begin position="77"/>
        <end position="102"/>
    </location>
</feature>
<accession>E4NQR4</accession>
<proteinExistence type="predicted"/>
<dbReference type="AlphaFoldDB" id="E4NQR4"/>
<dbReference type="KEGG" id="hbo:Hbor_11620"/>
<dbReference type="RefSeq" id="WP_006053977.1">
    <property type="nucleotide sequence ID" value="NC_014729.1"/>
</dbReference>
<dbReference type="HOGENOM" id="CLU_000604_84_3_2"/>
<evidence type="ECO:0000313" key="16">
    <source>
        <dbReference type="Proteomes" id="UP000011585"/>
    </source>
</evidence>
<dbReference type="EMBL" id="AOHT01000010">
    <property type="protein sequence ID" value="ELY30261.1"/>
    <property type="molecule type" value="Genomic_DNA"/>
</dbReference>
<keyword evidence="15" id="KW-1185">Reference proteome</keyword>
<evidence type="ECO:0000259" key="11">
    <source>
        <dbReference type="PROSITE" id="PS50893"/>
    </source>
</evidence>
<dbReference type="FunFam" id="3.40.50.300:FF:000221">
    <property type="entry name" value="Multidrug ABC transporter ATP-binding protein"/>
    <property type="match status" value="1"/>
</dbReference>
<evidence type="ECO:0000256" key="6">
    <source>
        <dbReference type="ARBA" id="ARBA00022840"/>
    </source>
</evidence>
<feature type="transmembrane region" description="Helical" evidence="10">
    <location>
        <begin position="281"/>
        <end position="313"/>
    </location>
</feature>
<dbReference type="InterPro" id="IPR017871">
    <property type="entry name" value="ABC_transporter-like_CS"/>
</dbReference>
<dbReference type="Proteomes" id="UP000006663">
    <property type="component" value="Chromosome"/>
</dbReference>
<dbReference type="SUPFAM" id="SSF90123">
    <property type="entry name" value="ABC transporter transmembrane region"/>
    <property type="match status" value="1"/>
</dbReference>
<evidence type="ECO:0000256" key="3">
    <source>
        <dbReference type="ARBA" id="ARBA00022475"/>
    </source>
</evidence>
<dbReference type="InterPro" id="IPR003439">
    <property type="entry name" value="ABC_transporter-like_ATP-bd"/>
</dbReference>
<gene>
    <name evidence="13" type="ordered locus">Hbor_11620</name>
    <name evidence="14" type="ORF">C499_03308</name>
</gene>
<dbReference type="InterPro" id="IPR011527">
    <property type="entry name" value="ABC1_TM_dom"/>
</dbReference>
<dbReference type="GeneID" id="9992981"/>
<dbReference type="EMBL" id="CP001690">
    <property type="protein sequence ID" value="ADQ66752.1"/>
    <property type="molecule type" value="Genomic_DNA"/>
</dbReference>
<dbReference type="OrthoDB" id="121502at2157"/>
<keyword evidence="2" id="KW-0813">Transport</keyword>
<dbReference type="STRING" id="469382.Hbor_11620"/>
<dbReference type="InterPro" id="IPR039421">
    <property type="entry name" value="Type_1_exporter"/>
</dbReference>
<evidence type="ECO:0000256" key="5">
    <source>
        <dbReference type="ARBA" id="ARBA00022741"/>
    </source>
</evidence>
<dbReference type="SMART" id="SM00382">
    <property type="entry name" value="AAA"/>
    <property type="match status" value="1"/>
</dbReference>
<dbReference type="eggNOG" id="arCOG02841">
    <property type="taxonomic scope" value="Archaea"/>
</dbReference>
<dbReference type="Proteomes" id="UP000011585">
    <property type="component" value="Unassembled WGS sequence"/>
</dbReference>
<evidence type="ECO:0000313" key="15">
    <source>
        <dbReference type="Proteomes" id="UP000006663"/>
    </source>
</evidence>
<comment type="subcellular location">
    <subcellularLocation>
        <location evidence="1">Cell membrane</location>
        <topology evidence="1">Multi-pass membrane protein</topology>
    </subcellularLocation>
</comment>
<dbReference type="GO" id="GO:0140359">
    <property type="term" value="F:ABC-type transporter activity"/>
    <property type="evidence" value="ECO:0007669"/>
    <property type="project" value="InterPro"/>
</dbReference>
<evidence type="ECO:0000256" key="2">
    <source>
        <dbReference type="ARBA" id="ARBA00022448"/>
    </source>
</evidence>
<dbReference type="PANTHER" id="PTHR24221:SF654">
    <property type="entry name" value="ATP-BINDING CASSETTE SUB-FAMILY B MEMBER 6"/>
    <property type="match status" value="1"/>
</dbReference>
<feature type="transmembrane region" description="Helical" evidence="10">
    <location>
        <begin position="175"/>
        <end position="202"/>
    </location>
</feature>
<dbReference type="GO" id="GO:0005886">
    <property type="term" value="C:plasma membrane"/>
    <property type="evidence" value="ECO:0007669"/>
    <property type="project" value="UniProtKB-SubCell"/>
</dbReference>
<evidence type="ECO:0000256" key="8">
    <source>
        <dbReference type="ARBA" id="ARBA00023136"/>
    </source>
</evidence>
<dbReference type="InterPro" id="IPR027417">
    <property type="entry name" value="P-loop_NTPase"/>
</dbReference>
<feature type="domain" description="ABC transmembrane type-1" evidence="12">
    <location>
        <begin position="34"/>
        <end position="331"/>
    </location>
</feature>
<evidence type="ECO:0000259" key="12">
    <source>
        <dbReference type="PROSITE" id="PS50929"/>
    </source>
</evidence>
<protein>
    <submittedName>
        <fullName evidence="13">ABC-type multidrug transport system, ATPase and permease component</fullName>
    </submittedName>
    <submittedName>
        <fullName evidence="14">Multidrug ABC transporter ATPase/permease</fullName>
    </submittedName>
</protein>
<dbReference type="InterPro" id="IPR036640">
    <property type="entry name" value="ABC1_TM_sf"/>
</dbReference>
<dbReference type="SUPFAM" id="SSF52540">
    <property type="entry name" value="P-loop containing nucleoside triphosphate hydrolases"/>
    <property type="match status" value="1"/>
</dbReference>
<feature type="domain" description="ABC transporter" evidence="11">
    <location>
        <begin position="366"/>
        <end position="600"/>
    </location>
</feature>
<dbReference type="InterPro" id="IPR003593">
    <property type="entry name" value="AAA+_ATPase"/>
</dbReference>
<evidence type="ECO:0000313" key="13">
    <source>
        <dbReference type="EMBL" id="ADQ66752.1"/>
    </source>
</evidence>
<dbReference type="Gene3D" id="3.40.50.300">
    <property type="entry name" value="P-loop containing nucleotide triphosphate hydrolases"/>
    <property type="match status" value="1"/>
</dbReference>
<sequence length="634" mass="66557">MSDERSSEAPSATLGEKLAALRTVISYDPTRFGGVVALSLVVAVFEGVGLSFLLPLVEAGRTSLTVASDQTVVSWFAAAYGAVGVPFTFETLLGGAALALGLRFGMATFVRYLQAQLVADYIRSLKTGVFRGILDADLSYVDERGSDELLNTLVTQSNYPATVLSSVLSVVERTLLVFTYLILALAVDPLLTTAVAALLGVITVGVRSVVGSAYGAGSSIAAANTEIQAHAQAGVQGIRDVRLFGLDDVAATRYTDALDDYIDAVVGLRVNQAIVSNLHRFAAAVVVLVAVYLALTWAALSLGAVGLLLFAMLRLGPGVSSLQSQLYGLDGKLPHLVETLRELDELAAARAVRGGDADVPAPVESVAFDGVSFRYPDGDQGVSNVSLRAERGEFIAIVGGSGAGKSTIVSLLARLYAPDTGTIRVNGTDLSTVRVDDWRDRLAVVRQDPYIFDDTLRNNVLASAPEASESAFERACADAGVTAFAEGLSDGYDTVLGEDGVRLSGGQKQRVAIARALLRDADVVVFDEATSNLDARMEESVLGSIREATRNRVFVVVTHRLGSVVDADRIYTVADGRMVEDGTHEELVAAEGTYASLYASMSGFELGDTDSTDNSGGDGADHSDTESVAAADSD</sequence>
<dbReference type="PROSITE" id="PS50929">
    <property type="entry name" value="ABC_TM1F"/>
    <property type="match status" value="1"/>
</dbReference>
<dbReference type="Pfam" id="PF00005">
    <property type="entry name" value="ABC_tran"/>
    <property type="match status" value="1"/>
</dbReference>
<reference evidence="14 16" key="2">
    <citation type="journal article" date="2014" name="PLoS Genet.">
        <title>Phylogenetically driven sequencing of extremely halophilic archaea reveals strategies for static and dynamic osmo-response.</title>
        <authorList>
            <person name="Becker E.A."/>
            <person name="Seitzer P.M."/>
            <person name="Tritt A."/>
            <person name="Larsen D."/>
            <person name="Krusor M."/>
            <person name="Yao A.I."/>
            <person name="Wu D."/>
            <person name="Madern D."/>
            <person name="Eisen J.A."/>
            <person name="Darling A.E."/>
            <person name="Facciotti M.T."/>
        </authorList>
    </citation>
    <scope>NUCLEOTIDE SEQUENCE [LARGE SCALE GENOMIC DNA]</scope>
    <source>
        <strain evidence="14 16">DSM 11551</strain>
    </source>
</reference>
<name>E4NQR4_HALBP</name>
<feature type="region of interest" description="Disordered" evidence="9">
    <location>
        <begin position="607"/>
        <end position="634"/>
    </location>
</feature>
<dbReference type="GO" id="GO:0016887">
    <property type="term" value="F:ATP hydrolysis activity"/>
    <property type="evidence" value="ECO:0007669"/>
    <property type="project" value="InterPro"/>
</dbReference>